<proteinExistence type="predicted"/>
<dbReference type="GO" id="GO:0097500">
    <property type="term" value="P:receptor localization to non-motile cilium"/>
    <property type="evidence" value="ECO:0007669"/>
    <property type="project" value="TreeGrafter"/>
</dbReference>
<accession>A0AAV3Z5M3</accession>
<evidence type="ECO:0000256" key="1">
    <source>
        <dbReference type="SAM" id="Coils"/>
    </source>
</evidence>
<feature type="coiled-coil region" evidence="1">
    <location>
        <begin position="47"/>
        <end position="77"/>
    </location>
</feature>
<dbReference type="EMBL" id="BLXT01002056">
    <property type="protein sequence ID" value="GFN90556.1"/>
    <property type="molecule type" value="Genomic_DNA"/>
</dbReference>
<evidence type="ECO:0000313" key="2">
    <source>
        <dbReference type="EMBL" id="GFN90556.1"/>
    </source>
</evidence>
<comment type="caution">
    <text evidence="2">The sequence shown here is derived from an EMBL/GenBank/DDBJ whole genome shotgun (WGS) entry which is preliminary data.</text>
</comment>
<reference evidence="2 3" key="1">
    <citation type="journal article" date="2021" name="Elife">
        <title>Chloroplast acquisition without the gene transfer in kleptoplastic sea slugs, Plakobranchus ocellatus.</title>
        <authorList>
            <person name="Maeda T."/>
            <person name="Takahashi S."/>
            <person name="Yoshida T."/>
            <person name="Shimamura S."/>
            <person name="Takaki Y."/>
            <person name="Nagai Y."/>
            <person name="Toyoda A."/>
            <person name="Suzuki Y."/>
            <person name="Arimoto A."/>
            <person name="Ishii H."/>
            <person name="Satoh N."/>
            <person name="Nishiyama T."/>
            <person name="Hasebe M."/>
            <person name="Maruyama T."/>
            <person name="Minagawa J."/>
            <person name="Obokata J."/>
            <person name="Shigenobu S."/>
        </authorList>
    </citation>
    <scope>NUCLEOTIDE SEQUENCE [LARGE SCALE GENOMIC DNA]</scope>
</reference>
<dbReference type="AlphaFoldDB" id="A0AAV3Z5M3"/>
<dbReference type="PANTHER" id="PTHR28596">
    <property type="entry name" value="BBSOME-INTERACTING PROTEIN 1"/>
    <property type="match status" value="1"/>
</dbReference>
<keyword evidence="3" id="KW-1185">Reference proteome</keyword>
<organism evidence="2 3">
    <name type="scientific">Plakobranchus ocellatus</name>
    <dbReference type="NCBI Taxonomy" id="259542"/>
    <lineage>
        <taxon>Eukaryota</taxon>
        <taxon>Metazoa</taxon>
        <taxon>Spiralia</taxon>
        <taxon>Lophotrochozoa</taxon>
        <taxon>Mollusca</taxon>
        <taxon>Gastropoda</taxon>
        <taxon>Heterobranchia</taxon>
        <taxon>Euthyneura</taxon>
        <taxon>Panpulmonata</taxon>
        <taxon>Sacoglossa</taxon>
        <taxon>Placobranchoidea</taxon>
        <taxon>Plakobranchidae</taxon>
        <taxon>Plakobranchus</taxon>
    </lineage>
</organism>
<keyword evidence="1" id="KW-0175">Coiled coil</keyword>
<dbReference type="Pfam" id="PF14777">
    <property type="entry name" value="BBIP10"/>
    <property type="match status" value="1"/>
</dbReference>
<gene>
    <name evidence="2" type="ORF">PoB_001706200</name>
</gene>
<evidence type="ECO:0000313" key="3">
    <source>
        <dbReference type="Proteomes" id="UP000735302"/>
    </source>
</evidence>
<dbReference type="GO" id="GO:0034464">
    <property type="term" value="C:BBSome"/>
    <property type="evidence" value="ECO:0007669"/>
    <property type="project" value="InterPro"/>
</dbReference>
<dbReference type="Proteomes" id="UP000735302">
    <property type="component" value="Unassembled WGS sequence"/>
</dbReference>
<protein>
    <submittedName>
        <fullName evidence="2">Bbsome-interacting protein 1</fullName>
    </submittedName>
</protein>
<dbReference type="PANTHER" id="PTHR28596:SF1">
    <property type="entry name" value="BBSOME-INTERACTING PROTEIN 1"/>
    <property type="match status" value="1"/>
</dbReference>
<name>A0AAV3Z5M3_9GAST</name>
<sequence length="85" mass="9877">MLRYLDPDQMSAANQGRVSEWLPKKGQVYQEDMPTVALCKPKLLPLKSVTLEKMEKMQREAQEEVKEQDRLERAQAAREFGVRLS</sequence>
<dbReference type="GO" id="GO:0060271">
    <property type="term" value="P:cilium assembly"/>
    <property type="evidence" value="ECO:0007669"/>
    <property type="project" value="InterPro"/>
</dbReference>
<dbReference type="InterPro" id="IPR028233">
    <property type="entry name" value="BBIP10"/>
</dbReference>